<organism evidence="4 5">
    <name type="scientific">Vitrella brassicaformis (strain CCMP3155)</name>
    <dbReference type="NCBI Taxonomy" id="1169540"/>
    <lineage>
        <taxon>Eukaryota</taxon>
        <taxon>Sar</taxon>
        <taxon>Alveolata</taxon>
        <taxon>Colpodellida</taxon>
        <taxon>Vitrellaceae</taxon>
        <taxon>Vitrella</taxon>
    </lineage>
</organism>
<keyword evidence="5" id="KW-1185">Reference proteome</keyword>
<evidence type="ECO:0000313" key="5">
    <source>
        <dbReference type="Proteomes" id="UP000041254"/>
    </source>
</evidence>
<feature type="zinc finger region" description="C3H1-type" evidence="1">
    <location>
        <begin position="8"/>
        <end position="34"/>
    </location>
</feature>
<sequence length="180" mass="19815">MGGKDPLLWRTGSCDFQRTGWCTSESCPYAHSYQERRTYQENKAEWEELEKKGLLPLAAKIPSVPSHSRPSPSPGAAHPPPAAADATDTKAATKPSRVTLKNVSPVLCAKWDHIEPGGELPSRPFHTTHKFHSRPLNTLIDGISSAVPTPVSIRFLGRHEGISPDTVYKLLMHEFLSKAL</sequence>
<feature type="compositionally biased region" description="Pro residues" evidence="2">
    <location>
        <begin position="71"/>
        <end position="82"/>
    </location>
</feature>
<accession>A0A0G4EPD8</accession>
<dbReference type="Proteomes" id="UP000041254">
    <property type="component" value="Unassembled WGS sequence"/>
</dbReference>
<feature type="domain" description="C3H1-type" evidence="3">
    <location>
        <begin position="8"/>
        <end position="34"/>
    </location>
</feature>
<dbReference type="GO" id="GO:0008270">
    <property type="term" value="F:zinc ion binding"/>
    <property type="evidence" value="ECO:0007669"/>
    <property type="project" value="UniProtKB-KW"/>
</dbReference>
<dbReference type="AlphaFoldDB" id="A0A0G4EPD8"/>
<proteinExistence type="predicted"/>
<reference evidence="4 5" key="1">
    <citation type="submission" date="2014-11" db="EMBL/GenBank/DDBJ databases">
        <authorList>
            <person name="Zhu J."/>
            <person name="Qi W."/>
            <person name="Song R."/>
        </authorList>
    </citation>
    <scope>NUCLEOTIDE SEQUENCE [LARGE SCALE GENOMIC DNA]</scope>
</reference>
<keyword evidence="1" id="KW-0479">Metal-binding</keyword>
<keyword evidence="1" id="KW-0863">Zinc-finger</keyword>
<evidence type="ECO:0000259" key="3">
    <source>
        <dbReference type="PROSITE" id="PS50103"/>
    </source>
</evidence>
<protein>
    <recommendedName>
        <fullName evidence="3">C3H1-type domain-containing protein</fullName>
    </recommendedName>
</protein>
<gene>
    <name evidence="4" type="ORF">Vbra_2823</name>
</gene>
<feature type="compositionally biased region" description="Low complexity" evidence="2">
    <location>
        <begin position="83"/>
        <end position="95"/>
    </location>
</feature>
<feature type="region of interest" description="Disordered" evidence="2">
    <location>
        <begin position="61"/>
        <end position="95"/>
    </location>
</feature>
<dbReference type="VEuPathDB" id="CryptoDB:Vbra_2823"/>
<evidence type="ECO:0000256" key="2">
    <source>
        <dbReference type="SAM" id="MobiDB-lite"/>
    </source>
</evidence>
<dbReference type="EMBL" id="CDMY01000275">
    <property type="protein sequence ID" value="CEL99115.1"/>
    <property type="molecule type" value="Genomic_DNA"/>
</dbReference>
<dbReference type="InParanoid" id="A0A0G4EPD8"/>
<evidence type="ECO:0000313" key="4">
    <source>
        <dbReference type="EMBL" id="CEL99115.1"/>
    </source>
</evidence>
<evidence type="ECO:0000256" key="1">
    <source>
        <dbReference type="PROSITE-ProRule" id="PRU00723"/>
    </source>
</evidence>
<name>A0A0G4EPD8_VITBC</name>
<dbReference type="PROSITE" id="PS50103">
    <property type="entry name" value="ZF_C3H1"/>
    <property type="match status" value="1"/>
</dbReference>
<dbReference type="InterPro" id="IPR000571">
    <property type="entry name" value="Znf_CCCH"/>
</dbReference>
<keyword evidence="1" id="KW-0862">Zinc</keyword>